<dbReference type="EMBL" id="LAZR01029420">
    <property type="protein sequence ID" value="KKL59628.1"/>
    <property type="molecule type" value="Genomic_DNA"/>
</dbReference>
<organism evidence="1">
    <name type="scientific">marine sediment metagenome</name>
    <dbReference type="NCBI Taxonomy" id="412755"/>
    <lineage>
        <taxon>unclassified sequences</taxon>
        <taxon>metagenomes</taxon>
        <taxon>ecological metagenomes</taxon>
    </lineage>
</organism>
<reference evidence="1" key="1">
    <citation type="journal article" date="2015" name="Nature">
        <title>Complex archaea that bridge the gap between prokaryotes and eukaryotes.</title>
        <authorList>
            <person name="Spang A."/>
            <person name="Saw J.H."/>
            <person name="Jorgensen S.L."/>
            <person name="Zaremba-Niedzwiedzka K."/>
            <person name="Martijn J."/>
            <person name="Lind A.E."/>
            <person name="van Eijk R."/>
            <person name="Schleper C."/>
            <person name="Guy L."/>
            <person name="Ettema T.J."/>
        </authorList>
    </citation>
    <scope>NUCLEOTIDE SEQUENCE</scope>
</reference>
<accession>A0A0F9DD13</accession>
<protein>
    <submittedName>
        <fullName evidence="1">Uncharacterized protein</fullName>
    </submittedName>
</protein>
<name>A0A0F9DD13_9ZZZZ</name>
<sequence length="137" mass="16312">MSDTWFLIQAKGRTYWRKFGDKDCWRNNDHSFTPKYPSDKILDCQEGKFKDLDHTRTNLFLETGETGWLDRQGRWYPCPNCGHNAYAEFILKKKSCKLENLGWVMVRSVSMFLCLKRLSADQRNWLLNQGYEVDDDE</sequence>
<dbReference type="AlphaFoldDB" id="A0A0F9DD13"/>
<gene>
    <name evidence="1" type="ORF">LCGC14_2213390</name>
</gene>
<proteinExistence type="predicted"/>
<evidence type="ECO:0000313" key="1">
    <source>
        <dbReference type="EMBL" id="KKL59628.1"/>
    </source>
</evidence>
<comment type="caution">
    <text evidence="1">The sequence shown here is derived from an EMBL/GenBank/DDBJ whole genome shotgun (WGS) entry which is preliminary data.</text>
</comment>